<dbReference type="Pfam" id="PF00098">
    <property type="entry name" value="zf-CCHC"/>
    <property type="match status" value="8"/>
</dbReference>
<keyword evidence="5" id="KW-1185">Reference proteome</keyword>
<feature type="domain" description="CCHC-type" evidence="3">
    <location>
        <begin position="129"/>
        <end position="144"/>
    </location>
</feature>
<evidence type="ECO:0000313" key="5">
    <source>
        <dbReference type="Proteomes" id="UP001323405"/>
    </source>
</evidence>
<dbReference type="InterPro" id="IPR001878">
    <property type="entry name" value="Znf_CCHC"/>
</dbReference>
<dbReference type="RefSeq" id="XP_062746413.1">
    <property type="nucleotide sequence ID" value="XM_062888200.1"/>
</dbReference>
<feature type="domain" description="CCHC-type" evidence="3">
    <location>
        <begin position="372"/>
        <end position="387"/>
    </location>
</feature>
<feature type="region of interest" description="Disordered" evidence="2">
    <location>
        <begin position="1"/>
        <end position="78"/>
    </location>
</feature>
<dbReference type="Proteomes" id="UP001323405">
    <property type="component" value="Unassembled WGS sequence"/>
</dbReference>
<feature type="domain" description="CCHC-type" evidence="3">
    <location>
        <begin position="276"/>
        <end position="292"/>
    </location>
</feature>
<feature type="compositionally biased region" description="Basic and acidic residues" evidence="2">
    <location>
        <begin position="63"/>
        <end position="75"/>
    </location>
</feature>
<feature type="domain" description="CCHC-type" evidence="3">
    <location>
        <begin position="327"/>
        <end position="342"/>
    </location>
</feature>
<feature type="domain" description="CCHC-type" evidence="3">
    <location>
        <begin position="303"/>
        <end position="318"/>
    </location>
</feature>
<dbReference type="GeneID" id="87908107"/>
<evidence type="ECO:0000256" key="2">
    <source>
        <dbReference type="SAM" id="MobiDB-lite"/>
    </source>
</evidence>
<organism evidence="4 5">
    <name type="scientific">Podospora pseudocomata</name>
    <dbReference type="NCBI Taxonomy" id="2093779"/>
    <lineage>
        <taxon>Eukaryota</taxon>
        <taxon>Fungi</taxon>
        <taxon>Dikarya</taxon>
        <taxon>Ascomycota</taxon>
        <taxon>Pezizomycotina</taxon>
        <taxon>Sordariomycetes</taxon>
        <taxon>Sordariomycetidae</taxon>
        <taxon>Sordariales</taxon>
        <taxon>Podosporaceae</taxon>
        <taxon>Podospora</taxon>
    </lineage>
</organism>
<evidence type="ECO:0000259" key="3">
    <source>
        <dbReference type="PROSITE" id="PS50158"/>
    </source>
</evidence>
<dbReference type="SUPFAM" id="SSF57756">
    <property type="entry name" value="Retrovirus zinc finger-like domains"/>
    <property type="match status" value="5"/>
</dbReference>
<dbReference type="PANTHER" id="PTHR23002">
    <property type="entry name" value="ZINC FINGER CCHC DOMAIN CONTAINING PROTEIN"/>
    <property type="match status" value="1"/>
</dbReference>
<evidence type="ECO:0000256" key="1">
    <source>
        <dbReference type="PROSITE-ProRule" id="PRU00047"/>
    </source>
</evidence>
<proteinExistence type="predicted"/>
<keyword evidence="1" id="KW-0479">Metal-binding</keyword>
<dbReference type="Gene3D" id="4.10.60.10">
    <property type="entry name" value="Zinc finger, CCHC-type"/>
    <property type="match status" value="5"/>
</dbReference>
<feature type="domain" description="CCHC-type" evidence="3">
    <location>
        <begin position="396"/>
        <end position="411"/>
    </location>
</feature>
<evidence type="ECO:0000313" key="4">
    <source>
        <dbReference type="EMBL" id="KAK4657440.1"/>
    </source>
</evidence>
<gene>
    <name evidence="4" type="ORF">QC762_213040</name>
</gene>
<dbReference type="PROSITE" id="PS50158">
    <property type="entry name" value="ZF_CCHC"/>
    <property type="match status" value="8"/>
</dbReference>
<dbReference type="SMART" id="SM00343">
    <property type="entry name" value="ZnF_C2HC"/>
    <property type="match status" value="11"/>
</dbReference>
<keyword evidence="1" id="KW-0862">Zinc</keyword>
<feature type="region of interest" description="Disordered" evidence="2">
    <location>
        <begin position="460"/>
        <end position="479"/>
    </location>
</feature>
<sequence>MSWDNGNDNWGNPTPAATSGGDDWGKGSASNNNDGNGFGDDSFRGAATSGNGGFGDAAPFGGDGEHRGETGHNKADCPNPRKPLGACRRCGDEGHYSKDCPTAGPMTCNACGSTEHLRKECPDAGPMLCKNCGEEGHTISACENARKVDRSEIPDKTTEEAWELIKTAVAERDLDDLKAAVQIYVKSQPDCTYQQLESAFRGHDLGVWLIALERPTVSTLTNMDLQGNLGKKYTVSYRFSPNPARPREREGWPETEEERMKRLADAGELVAGGLPKCRNCDQLGHISKHCKEDKRENERIQVKCYNCDEIGHRVRDCPTPRVDKFACKNCGQPGHPVAECPEPRSTEGVECRKCNETGHFSKDCPSAGPRGCRNCGQGGHMSKECTEPKNMDNVQCRNCDEMGHFSKECPKPRDWSRVECQNCHQKGHTKVRCLNPLVSDEDSGGFGGCDGGFGGGDGGFGGGDGGFDNAAPSADDGGW</sequence>
<protein>
    <recommendedName>
        <fullName evidence="3">CCHC-type domain-containing protein</fullName>
    </recommendedName>
</protein>
<reference evidence="4 5" key="1">
    <citation type="journal article" date="2023" name="bioRxiv">
        <title>High-quality genome assemblies of four members of thePodospora anserinaspecies complex.</title>
        <authorList>
            <person name="Ament-Velasquez S.L."/>
            <person name="Vogan A.A."/>
            <person name="Wallerman O."/>
            <person name="Hartmann F."/>
            <person name="Gautier V."/>
            <person name="Silar P."/>
            <person name="Giraud T."/>
            <person name="Johannesson H."/>
        </authorList>
    </citation>
    <scope>NUCLEOTIDE SEQUENCE [LARGE SCALE GENOMIC DNA]</scope>
    <source>
        <strain evidence="4 5">CBS 415.72m</strain>
    </source>
</reference>
<dbReference type="InterPro" id="IPR051714">
    <property type="entry name" value="Znf_CCHC_NABP"/>
</dbReference>
<keyword evidence="1" id="KW-0863">Zinc-finger</keyword>
<dbReference type="InterPro" id="IPR036875">
    <property type="entry name" value="Znf_CCHC_sf"/>
</dbReference>
<accession>A0ABR0GNT9</accession>
<name>A0ABR0GNT9_9PEZI</name>
<feature type="compositionally biased region" description="Polar residues" evidence="2">
    <location>
        <begin position="1"/>
        <end position="17"/>
    </location>
</feature>
<comment type="caution">
    <text evidence="4">The sequence shown here is derived from an EMBL/GenBank/DDBJ whole genome shotgun (WGS) entry which is preliminary data.</text>
</comment>
<feature type="domain" description="CCHC-type" evidence="3">
    <location>
        <begin position="87"/>
        <end position="101"/>
    </location>
</feature>
<feature type="domain" description="CCHC-type" evidence="3">
    <location>
        <begin position="351"/>
        <end position="366"/>
    </location>
</feature>
<dbReference type="EMBL" id="JAFFHA010000004">
    <property type="protein sequence ID" value="KAK4657440.1"/>
    <property type="molecule type" value="Genomic_DNA"/>
</dbReference>